<keyword evidence="1" id="KW-0472">Membrane</keyword>
<dbReference type="RefSeq" id="WP_328985972.1">
    <property type="nucleotide sequence ID" value="NZ_CP121472.1"/>
</dbReference>
<evidence type="ECO:0000313" key="3">
    <source>
        <dbReference type="Proteomes" id="UP001432180"/>
    </source>
</evidence>
<protein>
    <recommendedName>
        <fullName evidence="4">Transmembrane protein</fullName>
    </recommendedName>
</protein>
<evidence type="ECO:0008006" key="4">
    <source>
        <dbReference type="Google" id="ProtNLM"/>
    </source>
</evidence>
<reference evidence="2 3" key="1">
    <citation type="journal article" date="2023" name="Microorganisms">
        <title>Thiorhodovibrio frisius and Trv. litoralis spp. nov., Two Novel Members from a Clade of Fastidious Purple Sulfur Bacteria That Exhibit Unique Red-Shifted Light-Harvesting Capabilities.</title>
        <authorList>
            <person name="Methner A."/>
            <person name="Kuzyk S.B."/>
            <person name="Petersen J."/>
            <person name="Bauer S."/>
            <person name="Brinkmann H."/>
            <person name="Sichau K."/>
            <person name="Wanner G."/>
            <person name="Wolf J."/>
            <person name="Neumann-Schaal M."/>
            <person name="Henke P."/>
            <person name="Tank M."/>
            <person name="Sproer C."/>
            <person name="Bunk B."/>
            <person name="Overmann J."/>
        </authorList>
    </citation>
    <scope>NUCLEOTIDE SEQUENCE [LARGE SCALE GENOMIC DNA]</scope>
    <source>
        <strain evidence="2 3">DSM 6702</strain>
    </source>
</reference>
<proteinExistence type="predicted"/>
<dbReference type="Proteomes" id="UP001432180">
    <property type="component" value="Chromosome"/>
</dbReference>
<dbReference type="EMBL" id="CP121472">
    <property type="protein sequence ID" value="WPL15396.1"/>
    <property type="molecule type" value="Genomic_DNA"/>
</dbReference>
<keyword evidence="1" id="KW-1133">Transmembrane helix</keyword>
<keyword evidence="1" id="KW-0812">Transmembrane</keyword>
<evidence type="ECO:0000313" key="2">
    <source>
        <dbReference type="EMBL" id="WPL15396.1"/>
    </source>
</evidence>
<sequence>MTDAMIMKLVGPLANARGWMKFAGVLLMIQGGLTALSIVGILVAWIPIWMGLLLYKASELIGEAERLGSEVALQGALERLATYFKMLGILLLLALVLALVSIVLAIMIPSLVAFQQSSL</sequence>
<dbReference type="Pfam" id="PF17319">
    <property type="entry name" value="DUF5362"/>
    <property type="match status" value="1"/>
</dbReference>
<dbReference type="InterPro" id="IPR035287">
    <property type="entry name" value="DUF5362"/>
</dbReference>
<gene>
    <name evidence="2" type="ORF">Thiowin_00292</name>
</gene>
<feature type="transmembrane region" description="Helical" evidence="1">
    <location>
        <begin position="21"/>
        <end position="46"/>
    </location>
</feature>
<evidence type="ECO:0000256" key="1">
    <source>
        <dbReference type="SAM" id="Phobius"/>
    </source>
</evidence>
<keyword evidence="3" id="KW-1185">Reference proteome</keyword>
<organism evidence="2 3">
    <name type="scientific">Thiorhodovibrio winogradskyi</name>
    <dbReference type="NCBI Taxonomy" id="77007"/>
    <lineage>
        <taxon>Bacteria</taxon>
        <taxon>Pseudomonadati</taxon>
        <taxon>Pseudomonadota</taxon>
        <taxon>Gammaproteobacteria</taxon>
        <taxon>Chromatiales</taxon>
        <taxon>Chromatiaceae</taxon>
        <taxon>Thiorhodovibrio</taxon>
    </lineage>
</organism>
<feature type="transmembrane region" description="Helical" evidence="1">
    <location>
        <begin position="87"/>
        <end position="114"/>
    </location>
</feature>
<accession>A0ABZ0S258</accession>
<name>A0ABZ0S258_9GAMM</name>